<dbReference type="NCBIfam" id="NF007528">
    <property type="entry name" value="PRK10141.1"/>
    <property type="match status" value="1"/>
</dbReference>
<dbReference type="PANTHER" id="PTHR33154">
    <property type="entry name" value="TRANSCRIPTIONAL REGULATOR, ARSR FAMILY"/>
    <property type="match status" value="1"/>
</dbReference>
<dbReference type="PROSITE" id="PS50987">
    <property type="entry name" value="HTH_ARSR_2"/>
    <property type="match status" value="1"/>
</dbReference>
<protein>
    <submittedName>
        <fullName evidence="6">DNA-binding transcriptional repressor</fullName>
    </submittedName>
</protein>
<evidence type="ECO:0000256" key="3">
    <source>
        <dbReference type="ARBA" id="ARBA00023125"/>
    </source>
</evidence>
<dbReference type="InterPro" id="IPR036388">
    <property type="entry name" value="WH-like_DNA-bd_sf"/>
</dbReference>
<gene>
    <name evidence="6" type="primary">arsR</name>
    <name evidence="6" type="ORF">ALFOR1_40449</name>
</gene>
<dbReference type="PRINTS" id="PR00778">
    <property type="entry name" value="HTHARSR"/>
</dbReference>
<dbReference type="InterPro" id="IPR051081">
    <property type="entry name" value="HTH_MetalResp_TranReg"/>
</dbReference>
<reference evidence="6 7" key="1">
    <citation type="submission" date="2020-06" db="EMBL/GenBank/DDBJ databases">
        <authorList>
            <person name="Duchaud E."/>
        </authorList>
    </citation>
    <scope>NUCLEOTIDE SEQUENCE [LARGE SCALE GENOMIC DNA]</scope>
    <source>
        <strain evidence="6">Alteromonas fortis</strain>
    </source>
</reference>
<dbReference type="EMBL" id="LR812090">
    <property type="protein sequence ID" value="CAB9495059.1"/>
    <property type="molecule type" value="Genomic_DNA"/>
</dbReference>
<keyword evidence="1" id="KW-0059">Arsenical resistance</keyword>
<evidence type="ECO:0000256" key="4">
    <source>
        <dbReference type="ARBA" id="ARBA00023163"/>
    </source>
</evidence>
<name>A0A6T9Y2Q3_ALTMA</name>
<dbReference type="PROSITE" id="PS00846">
    <property type="entry name" value="HTH_ARSR_1"/>
    <property type="match status" value="1"/>
</dbReference>
<keyword evidence="3 6" id="KW-0238">DNA-binding</keyword>
<accession>A0A6T9Y2Q3</accession>
<dbReference type="AlphaFoldDB" id="A0A6T9Y2Q3"/>
<keyword evidence="4" id="KW-0804">Transcription</keyword>
<dbReference type="InterPro" id="IPR018334">
    <property type="entry name" value="ArsR_HTH"/>
</dbReference>
<evidence type="ECO:0000313" key="7">
    <source>
        <dbReference type="Proteomes" id="UP000509458"/>
    </source>
</evidence>
<keyword evidence="2" id="KW-0805">Transcription regulation</keyword>
<dbReference type="InterPro" id="IPR001845">
    <property type="entry name" value="HTH_ArsR_DNA-bd_dom"/>
</dbReference>
<dbReference type="GO" id="GO:0003677">
    <property type="term" value="F:DNA binding"/>
    <property type="evidence" value="ECO:0007669"/>
    <property type="project" value="UniProtKB-KW"/>
</dbReference>
<evidence type="ECO:0000259" key="5">
    <source>
        <dbReference type="PROSITE" id="PS50987"/>
    </source>
</evidence>
<evidence type="ECO:0000256" key="2">
    <source>
        <dbReference type="ARBA" id="ARBA00023015"/>
    </source>
</evidence>
<dbReference type="NCBIfam" id="NF033788">
    <property type="entry name" value="HTH_metalloreg"/>
    <property type="match status" value="1"/>
</dbReference>
<dbReference type="GO" id="GO:0046685">
    <property type="term" value="P:response to arsenic-containing substance"/>
    <property type="evidence" value="ECO:0007669"/>
    <property type="project" value="UniProtKB-KW"/>
</dbReference>
<dbReference type="FunFam" id="1.10.10.10:FF:000279">
    <property type="entry name" value="Transcriptional regulator, ArsR family"/>
    <property type="match status" value="1"/>
</dbReference>
<dbReference type="SMART" id="SM00418">
    <property type="entry name" value="HTH_ARSR"/>
    <property type="match status" value="1"/>
</dbReference>
<sequence length="117" mass="13119">MIFMSTCCEPGQLAPLAFFKCLSEDTRLKTLLMLSVKGELCVCDLTDALQLSQPKISRHLADLRKCGLVLDTRKGKWVYYQLHPDLPAWALDVIKNTASNNSAYIEEPLANLLCENC</sequence>
<dbReference type="PANTHER" id="PTHR33154:SF18">
    <property type="entry name" value="ARSENICAL RESISTANCE OPERON REPRESSOR"/>
    <property type="match status" value="1"/>
</dbReference>
<evidence type="ECO:0000256" key="1">
    <source>
        <dbReference type="ARBA" id="ARBA00022849"/>
    </source>
</evidence>
<dbReference type="Gene3D" id="1.10.10.10">
    <property type="entry name" value="Winged helix-like DNA-binding domain superfamily/Winged helix DNA-binding domain"/>
    <property type="match status" value="1"/>
</dbReference>
<feature type="domain" description="HTH arsR-type" evidence="5">
    <location>
        <begin position="7"/>
        <end position="101"/>
    </location>
</feature>
<dbReference type="CDD" id="cd00090">
    <property type="entry name" value="HTH_ARSR"/>
    <property type="match status" value="1"/>
</dbReference>
<dbReference type="Pfam" id="PF01022">
    <property type="entry name" value="HTH_5"/>
    <property type="match status" value="1"/>
</dbReference>
<dbReference type="Proteomes" id="UP000509458">
    <property type="component" value="Chromosome"/>
</dbReference>
<dbReference type="InterPro" id="IPR011991">
    <property type="entry name" value="ArsR-like_HTH"/>
</dbReference>
<evidence type="ECO:0000313" key="6">
    <source>
        <dbReference type="EMBL" id="CAB9495059.1"/>
    </source>
</evidence>
<dbReference type="SUPFAM" id="SSF46785">
    <property type="entry name" value="Winged helix' DNA-binding domain"/>
    <property type="match status" value="1"/>
</dbReference>
<organism evidence="6 7">
    <name type="scientific">Alteromonas macleodii</name>
    <name type="common">Pseudoalteromonas macleodii</name>
    <dbReference type="NCBI Taxonomy" id="28108"/>
    <lineage>
        <taxon>Bacteria</taxon>
        <taxon>Pseudomonadati</taxon>
        <taxon>Pseudomonadota</taxon>
        <taxon>Gammaproteobacteria</taxon>
        <taxon>Alteromonadales</taxon>
        <taxon>Alteromonadaceae</taxon>
        <taxon>Alteromonas/Salinimonas group</taxon>
        <taxon>Alteromonas</taxon>
    </lineage>
</organism>
<proteinExistence type="predicted"/>
<dbReference type="GO" id="GO:0003700">
    <property type="term" value="F:DNA-binding transcription factor activity"/>
    <property type="evidence" value="ECO:0007669"/>
    <property type="project" value="InterPro"/>
</dbReference>
<dbReference type="InterPro" id="IPR036390">
    <property type="entry name" value="WH_DNA-bd_sf"/>
</dbReference>